<comment type="pathway">
    <text evidence="2 15">Cofactor biosynthesis; FAD biosynthesis; FAD from FMN: step 1/1.</text>
</comment>
<dbReference type="Pfam" id="PF06574">
    <property type="entry name" value="FAD_syn"/>
    <property type="match status" value="1"/>
</dbReference>
<dbReference type="NCBIfam" id="TIGR00125">
    <property type="entry name" value="cyt_tran_rel"/>
    <property type="match status" value="1"/>
</dbReference>
<evidence type="ECO:0000256" key="9">
    <source>
        <dbReference type="ARBA" id="ARBA00022777"/>
    </source>
</evidence>
<feature type="domain" description="Riboflavin kinase" evidence="16">
    <location>
        <begin position="178"/>
        <end position="302"/>
    </location>
</feature>
<comment type="similarity">
    <text evidence="15">Belongs to the ribF family.</text>
</comment>
<evidence type="ECO:0000256" key="5">
    <source>
        <dbReference type="ARBA" id="ARBA00022643"/>
    </source>
</evidence>
<dbReference type="Gene3D" id="3.40.50.620">
    <property type="entry name" value="HUPs"/>
    <property type="match status" value="1"/>
</dbReference>
<evidence type="ECO:0000259" key="16">
    <source>
        <dbReference type="SMART" id="SM00904"/>
    </source>
</evidence>
<dbReference type="CDD" id="cd02064">
    <property type="entry name" value="FAD_synthetase_N"/>
    <property type="match status" value="1"/>
</dbReference>
<comment type="catalytic activity">
    <reaction evidence="14 15">
        <text>FMN + ATP + H(+) = FAD + diphosphate</text>
        <dbReference type="Rhea" id="RHEA:17237"/>
        <dbReference type="ChEBI" id="CHEBI:15378"/>
        <dbReference type="ChEBI" id="CHEBI:30616"/>
        <dbReference type="ChEBI" id="CHEBI:33019"/>
        <dbReference type="ChEBI" id="CHEBI:57692"/>
        <dbReference type="ChEBI" id="CHEBI:58210"/>
        <dbReference type="EC" id="2.7.7.2"/>
    </reaction>
</comment>
<dbReference type="FunFam" id="3.40.50.620:FF:000021">
    <property type="entry name" value="Riboflavin biosynthesis protein"/>
    <property type="match status" value="1"/>
</dbReference>
<dbReference type="UniPathway" id="UPA00277">
    <property type="reaction ID" value="UER00407"/>
</dbReference>
<dbReference type="GO" id="GO:0005524">
    <property type="term" value="F:ATP binding"/>
    <property type="evidence" value="ECO:0007669"/>
    <property type="project" value="UniProtKB-UniRule"/>
</dbReference>
<dbReference type="GO" id="GO:0003919">
    <property type="term" value="F:FMN adenylyltransferase activity"/>
    <property type="evidence" value="ECO:0007669"/>
    <property type="project" value="UniProtKB-UniRule"/>
</dbReference>
<dbReference type="PIRSF" id="PIRSF004491">
    <property type="entry name" value="FAD_Synth"/>
    <property type="match status" value="1"/>
</dbReference>
<dbReference type="SMART" id="SM00904">
    <property type="entry name" value="Flavokinase"/>
    <property type="match status" value="1"/>
</dbReference>
<comment type="pathway">
    <text evidence="3 15">Cofactor biosynthesis; FMN biosynthesis; FMN from riboflavin (ATP route): step 1/1.</text>
</comment>
<dbReference type="InterPro" id="IPR023468">
    <property type="entry name" value="Riboflavin_kinase"/>
</dbReference>
<comment type="function">
    <text evidence="1">Catalyzes the phosphorylation of riboflavin to FMN followed by the adenylation of FMN to FAD.</text>
</comment>
<evidence type="ECO:0000256" key="7">
    <source>
        <dbReference type="ARBA" id="ARBA00022695"/>
    </source>
</evidence>
<evidence type="ECO:0000313" key="18">
    <source>
        <dbReference type="Proteomes" id="UP000229681"/>
    </source>
</evidence>
<dbReference type="InterPro" id="IPR002606">
    <property type="entry name" value="Riboflavin_kinase_bac"/>
</dbReference>
<proteinExistence type="inferred from homology"/>
<evidence type="ECO:0000256" key="15">
    <source>
        <dbReference type="PIRNR" id="PIRNR004491"/>
    </source>
</evidence>
<dbReference type="EC" id="2.7.7.2" evidence="15"/>
<dbReference type="FunFam" id="2.40.30.30:FF:000003">
    <property type="entry name" value="Riboflavin biosynthesis protein"/>
    <property type="match status" value="1"/>
</dbReference>
<dbReference type="InterPro" id="IPR004821">
    <property type="entry name" value="Cyt_trans-like"/>
</dbReference>
<dbReference type="EC" id="2.7.1.26" evidence="15"/>
<dbReference type="InterPro" id="IPR014729">
    <property type="entry name" value="Rossmann-like_a/b/a_fold"/>
</dbReference>
<dbReference type="PANTHER" id="PTHR22749">
    <property type="entry name" value="RIBOFLAVIN KINASE/FMN ADENYLYLTRANSFERASE"/>
    <property type="match status" value="1"/>
</dbReference>
<reference evidence="17 18" key="1">
    <citation type="submission" date="2017-11" db="EMBL/GenBank/DDBJ databases">
        <title>Evolution of Phototrophy in the Chloroflexi Phylum Driven by Horizontal Gene Transfer.</title>
        <authorList>
            <person name="Ward L.M."/>
            <person name="Hemp J."/>
            <person name="Shih P.M."/>
            <person name="Mcglynn S.E."/>
            <person name="Fischer W."/>
        </authorList>
    </citation>
    <scope>NUCLEOTIDE SEQUENCE [LARGE SCALE GENOMIC DNA]</scope>
    <source>
        <strain evidence="17">JP3_13</strain>
    </source>
</reference>
<dbReference type="GO" id="GO:0009231">
    <property type="term" value="P:riboflavin biosynthetic process"/>
    <property type="evidence" value="ECO:0007669"/>
    <property type="project" value="InterPro"/>
</dbReference>
<dbReference type="UniPathway" id="UPA00276">
    <property type="reaction ID" value="UER00406"/>
</dbReference>
<sequence>MQLSSIQLAQPSVVTIGIFDGVHRGHQYLIRQVVESAHHSDQLAVVVTFFPHPDVLLRGITGRYYLTTPEQRAELLAALGVDVVVTQPFDQSTRHMRAAAFVDLLLAHLRMTCLWLTPDFALGYQREGDFAFLSAQGQQKGFRVQSIDLLMDSQHRAIRSSAVRQALAEGDVAAAADLLARPYRVAGEVIHGDHRGRTIGFPTANLAVWSEQLLPANGVYACYAHLGAERFAAVTNIGSRPTFDGTETRVEAHLLDFDREIYGQILTLDFVARLRGEQKFSSIEALSAQIRADIALGRQLLAASAQR</sequence>
<dbReference type="EMBL" id="PGTM01000003">
    <property type="protein sequence ID" value="PJF37397.1"/>
    <property type="molecule type" value="Genomic_DNA"/>
</dbReference>
<keyword evidence="6 15" id="KW-0808">Transferase</keyword>
<evidence type="ECO:0000256" key="14">
    <source>
        <dbReference type="ARBA" id="ARBA00049494"/>
    </source>
</evidence>
<dbReference type="InterPro" id="IPR023465">
    <property type="entry name" value="Riboflavin_kinase_dom_sf"/>
</dbReference>
<organism evidence="17 18">
    <name type="scientific">Candidatus Thermofonsia Clade 1 bacterium</name>
    <dbReference type="NCBI Taxonomy" id="2364210"/>
    <lineage>
        <taxon>Bacteria</taxon>
        <taxon>Bacillati</taxon>
        <taxon>Chloroflexota</taxon>
        <taxon>Candidatus Thermofontia</taxon>
        <taxon>Candidatus Thermofonsia Clade 1</taxon>
    </lineage>
</organism>
<protein>
    <recommendedName>
        <fullName evidence="15">Riboflavin biosynthesis protein</fullName>
    </recommendedName>
    <domain>
        <recommendedName>
            <fullName evidence="15">Riboflavin kinase</fullName>
            <ecNumber evidence="15">2.7.1.26</ecNumber>
        </recommendedName>
        <alternativeName>
            <fullName evidence="15">Flavokinase</fullName>
        </alternativeName>
    </domain>
    <domain>
        <recommendedName>
            <fullName evidence="15">FMN adenylyltransferase</fullName>
            <ecNumber evidence="15">2.7.7.2</ecNumber>
        </recommendedName>
        <alternativeName>
            <fullName evidence="15">FAD pyrophosphorylase</fullName>
        </alternativeName>
        <alternativeName>
            <fullName evidence="15">FAD synthase</fullName>
        </alternativeName>
    </domain>
</protein>
<dbReference type="NCBIfam" id="NF004160">
    <property type="entry name" value="PRK05627.1-3"/>
    <property type="match status" value="1"/>
</dbReference>
<evidence type="ECO:0000256" key="12">
    <source>
        <dbReference type="ARBA" id="ARBA00023268"/>
    </source>
</evidence>
<evidence type="ECO:0000256" key="2">
    <source>
        <dbReference type="ARBA" id="ARBA00004726"/>
    </source>
</evidence>
<keyword evidence="10 15" id="KW-0274">FAD</keyword>
<dbReference type="Proteomes" id="UP000229681">
    <property type="component" value="Unassembled WGS sequence"/>
</dbReference>
<dbReference type="Gene3D" id="2.40.30.30">
    <property type="entry name" value="Riboflavin kinase-like"/>
    <property type="match status" value="1"/>
</dbReference>
<dbReference type="GO" id="GO:0009398">
    <property type="term" value="P:FMN biosynthetic process"/>
    <property type="evidence" value="ECO:0007669"/>
    <property type="project" value="UniProtKB-UniRule"/>
</dbReference>
<evidence type="ECO:0000256" key="11">
    <source>
        <dbReference type="ARBA" id="ARBA00022840"/>
    </source>
</evidence>
<keyword evidence="9 15" id="KW-0418">Kinase</keyword>
<dbReference type="GO" id="GO:0006747">
    <property type="term" value="P:FAD biosynthetic process"/>
    <property type="evidence" value="ECO:0007669"/>
    <property type="project" value="UniProtKB-UniRule"/>
</dbReference>
<evidence type="ECO:0000256" key="13">
    <source>
        <dbReference type="ARBA" id="ARBA00047880"/>
    </source>
</evidence>
<dbReference type="AlphaFoldDB" id="A0A2M8PIN2"/>
<dbReference type="NCBIfam" id="TIGR00083">
    <property type="entry name" value="ribF"/>
    <property type="match status" value="1"/>
</dbReference>
<evidence type="ECO:0000256" key="1">
    <source>
        <dbReference type="ARBA" id="ARBA00002121"/>
    </source>
</evidence>
<keyword evidence="12" id="KW-0511">Multifunctional enzyme</keyword>
<dbReference type="InterPro" id="IPR015865">
    <property type="entry name" value="Riboflavin_kinase_bac/euk"/>
</dbReference>
<dbReference type="GO" id="GO:0008531">
    <property type="term" value="F:riboflavin kinase activity"/>
    <property type="evidence" value="ECO:0007669"/>
    <property type="project" value="UniProtKB-UniRule"/>
</dbReference>
<evidence type="ECO:0000256" key="10">
    <source>
        <dbReference type="ARBA" id="ARBA00022827"/>
    </source>
</evidence>
<evidence type="ECO:0000256" key="6">
    <source>
        <dbReference type="ARBA" id="ARBA00022679"/>
    </source>
</evidence>
<evidence type="ECO:0000313" key="17">
    <source>
        <dbReference type="EMBL" id="PJF37397.1"/>
    </source>
</evidence>
<dbReference type="SUPFAM" id="SSF82114">
    <property type="entry name" value="Riboflavin kinase-like"/>
    <property type="match status" value="1"/>
</dbReference>
<keyword evidence="8 15" id="KW-0547">Nucleotide-binding</keyword>
<dbReference type="PANTHER" id="PTHR22749:SF6">
    <property type="entry name" value="RIBOFLAVIN KINASE"/>
    <property type="match status" value="1"/>
</dbReference>
<dbReference type="SUPFAM" id="SSF52374">
    <property type="entry name" value="Nucleotidylyl transferase"/>
    <property type="match status" value="1"/>
</dbReference>
<gene>
    <name evidence="17" type="ORF">CUN49_00620</name>
</gene>
<evidence type="ECO:0000256" key="4">
    <source>
        <dbReference type="ARBA" id="ARBA00022630"/>
    </source>
</evidence>
<comment type="caution">
    <text evidence="17">The sequence shown here is derived from an EMBL/GenBank/DDBJ whole genome shotgun (WGS) entry which is preliminary data.</text>
</comment>
<name>A0A2M8PIN2_9CHLR</name>
<keyword evidence="5 15" id="KW-0288">FMN</keyword>
<evidence type="ECO:0000256" key="3">
    <source>
        <dbReference type="ARBA" id="ARBA00005201"/>
    </source>
</evidence>
<keyword evidence="11 15" id="KW-0067">ATP-binding</keyword>
<accession>A0A2M8PIN2</accession>
<keyword evidence="4 15" id="KW-0285">Flavoprotein</keyword>
<dbReference type="Pfam" id="PF01687">
    <property type="entry name" value="Flavokinase"/>
    <property type="match status" value="1"/>
</dbReference>
<dbReference type="InterPro" id="IPR015864">
    <property type="entry name" value="FAD_synthase"/>
</dbReference>
<evidence type="ECO:0000256" key="8">
    <source>
        <dbReference type="ARBA" id="ARBA00022741"/>
    </source>
</evidence>
<keyword evidence="7 15" id="KW-0548">Nucleotidyltransferase</keyword>
<comment type="catalytic activity">
    <reaction evidence="13 15">
        <text>riboflavin + ATP = FMN + ADP + H(+)</text>
        <dbReference type="Rhea" id="RHEA:14357"/>
        <dbReference type="ChEBI" id="CHEBI:15378"/>
        <dbReference type="ChEBI" id="CHEBI:30616"/>
        <dbReference type="ChEBI" id="CHEBI:57986"/>
        <dbReference type="ChEBI" id="CHEBI:58210"/>
        <dbReference type="ChEBI" id="CHEBI:456216"/>
        <dbReference type="EC" id="2.7.1.26"/>
    </reaction>
</comment>